<evidence type="ECO:0008006" key="4">
    <source>
        <dbReference type="Google" id="ProtNLM"/>
    </source>
</evidence>
<dbReference type="Gene3D" id="2.40.160.10">
    <property type="entry name" value="Porin"/>
    <property type="match status" value="1"/>
</dbReference>
<sequence>MAFHKIIITSLVLICSLVSAHTVQAQIDLRVGGYMQTWYVADQYTEISSGEEIGNSGFRLRRARLTARGSVNETFSGTTWLEFAGPNNILLDFHMDARIRPWLNLRFGQFIMPGQSHDTARLVSSRLLFFERPTVTTALASGMGYDAFRDIGMMVYGTYGPIWYGIHAGNGAGRFKQAGTNTSISSRDWGSGLYGARVDYTVTDGLVIGAHVSTNQQRNLVQDNSEPFDIDRTSWSIRLATNNLGIDRLYTQFEYMEMQVNDTNRGVATIDGVYDLNGFYGEIGYGLTREWHILGRFDRILQKPGQIQGFKGVPRFSQDSFTFGVTRYVFHENREIARAYLNYNFGTADPGDLSRHAVVLVLQLRFIPV</sequence>
<dbReference type="Proteomes" id="UP000254808">
    <property type="component" value="Chromosome"/>
</dbReference>
<dbReference type="SUPFAM" id="SSF56935">
    <property type="entry name" value="Porins"/>
    <property type="match status" value="1"/>
</dbReference>
<evidence type="ECO:0000313" key="2">
    <source>
        <dbReference type="EMBL" id="AXI99573.1"/>
    </source>
</evidence>
<protein>
    <recommendedName>
        <fullName evidence="4">Phosphate-selective porin O and P</fullName>
    </recommendedName>
</protein>
<keyword evidence="1" id="KW-0732">Signal</keyword>
<name>A0A345UGH2_9BACT</name>
<dbReference type="AlphaFoldDB" id="A0A345UGH2"/>
<proteinExistence type="predicted"/>
<dbReference type="RefSeq" id="WP_114982850.1">
    <property type="nucleotide sequence ID" value="NZ_CP027806.1"/>
</dbReference>
<organism evidence="2 3">
    <name type="scientific">Cyclonatronum proteinivorum</name>
    <dbReference type="NCBI Taxonomy" id="1457365"/>
    <lineage>
        <taxon>Bacteria</taxon>
        <taxon>Pseudomonadati</taxon>
        <taxon>Balneolota</taxon>
        <taxon>Balneolia</taxon>
        <taxon>Balneolales</taxon>
        <taxon>Cyclonatronaceae</taxon>
        <taxon>Cyclonatronum</taxon>
    </lineage>
</organism>
<reference evidence="2 3" key="1">
    <citation type="submission" date="2018-03" db="EMBL/GenBank/DDBJ databases">
        <title>Phenotypic and genomic properties of Cyclonatronum proteinivorum gen. nov., sp. nov., a haloalkaliphilic bacteroidete from soda lakes possessing Na+-translocating rhodopsin.</title>
        <authorList>
            <person name="Toshchakov S.V."/>
            <person name="Korzhenkov A."/>
            <person name="Samarov N.I."/>
            <person name="Kublanov I.V."/>
            <person name="Muntyan M.S."/>
            <person name="Sorokin D.Y."/>
        </authorList>
    </citation>
    <scope>NUCLEOTIDE SEQUENCE [LARGE SCALE GENOMIC DNA]</scope>
    <source>
        <strain evidence="2 3">Omega</strain>
    </source>
</reference>
<evidence type="ECO:0000256" key="1">
    <source>
        <dbReference type="SAM" id="SignalP"/>
    </source>
</evidence>
<feature type="chain" id="PRO_5016989908" description="Phosphate-selective porin O and P" evidence="1">
    <location>
        <begin position="26"/>
        <end position="369"/>
    </location>
</feature>
<keyword evidence="3" id="KW-1185">Reference proteome</keyword>
<dbReference type="EMBL" id="CP027806">
    <property type="protein sequence ID" value="AXI99573.1"/>
    <property type="molecule type" value="Genomic_DNA"/>
</dbReference>
<dbReference type="InterPro" id="IPR023614">
    <property type="entry name" value="Porin_dom_sf"/>
</dbReference>
<accession>A0A345UGH2</accession>
<dbReference type="OrthoDB" id="9807854at2"/>
<feature type="signal peptide" evidence="1">
    <location>
        <begin position="1"/>
        <end position="25"/>
    </location>
</feature>
<dbReference type="KEGG" id="cprv:CYPRO_0286"/>
<gene>
    <name evidence="2" type="ORF">CYPRO_0286</name>
</gene>
<evidence type="ECO:0000313" key="3">
    <source>
        <dbReference type="Proteomes" id="UP000254808"/>
    </source>
</evidence>